<sequence length="175" mass="20035">MQSKVSVMRDPVSDTLNQAIEHEFSEMKRYHLLALRYVTFRPSLSRQMNNLAIECQGRLDRLVDADISHSNAIYCDGFLSLPLMTSVTLKGKHFFVCTEAMAFQLLDEAHFLAHHSLRQYQAWARRICHGETGVLFSDILAQKGAECRVLHIYQTQWPSSPPCLATWPHNCDVRG</sequence>
<comment type="caution">
    <text evidence="1">The sequence shown here is derived from an EMBL/GenBank/DDBJ whole genome shotgun (WGS) entry which is preliminary data.</text>
</comment>
<organism evidence="1 2">
    <name type="scientific">Modicisalibacter xianhensis</name>
    <dbReference type="NCBI Taxonomy" id="442341"/>
    <lineage>
        <taxon>Bacteria</taxon>
        <taxon>Pseudomonadati</taxon>
        <taxon>Pseudomonadota</taxon>
        <taxon>Gammaproteobacteria</taxon>
        <taxon>Oceanospirillales</taxon>
        <taxon>Halomonadaceae</taxon>
        <taxon>Modicisalibacter</taxon>
    </lineage>
</organism>
<name>A0A4R8FW26_9GAMM</name>
<evidence type="ECO:0000313" key="1">
    <source>
        <dbReference type="EMBL" id="TDX31072.1"/>
    </source>
</evidence>
<accession>A0A4R8FW26</accession>
<dbReference type="EMBL" id="SOEC01000004">
    <property type="protein sequence ID" value="TDX31072.1"/>
    <property type="molecule type" value="Genomic_DNA"/>
</dbReference>
<proteinExistence type="predicted"/>
<evidence type="ECO:0000313" key="2">
    <source>
        <dbReference type="Proteomes" id="UP000294489"/>
    </source>
</evidence>
<dbReference type="AlphaFoldDB" id="A0A4R8FW26"/>
<dbReference type="Proteomes" id="UP000294489">
    <property type="component" value="Unassembled WGS sequence"/>
</dbReference>
<protein>
    <submittedName>
        <fullName evidence="1">Uncharacterized protein</fullName>
    </submittedName>
</protein>
<reference evidence="1 2" key="1">
    <citation type="submission" date="2019-03" db="EMBL/GenBank/DDBJ databases">
        <title>Freshwater and sediment microbial communities from various areas in North America, analyzing microbe dynamics in response to fracking.</title>
        <authorList>
            <person name="Lamendella R."/>
        </authorList>
    </citation>
    <scope>NUCLEOTIDE SEQUENCE [LARGE SCALE GENOMIC DNA]</scope>
    <source>
        <strain evidence="1 2">6_TX</strain>
    </source>
</reference>
<gene>
    <name evidence="1" type="ORF">DFO67_104337</name>
</gene>